<dbReference type="InterPro" id="IPR014729">
    <property type="entry name" value="Rossmann-like_a/b/a_fold"/>
</dbReference>
<proteinExistence type="predicted"/>
<protein>
    <submittedName>
        <fullName evidence="2">tRNA 4-thiouridine(8) synthase ThiI</fullName>
    </submittedName>
</protein>
<accession>A0A7V0T7M7</accession>
<dbReference type="AlphaFoldDB" id="A0A7V0T7M7"/>
<dbReference type="Pfam" id="PF18297">
    <property type="entry name" value="NFACT-R_2"/>
    <property type="match status" value="1"/>
</dbReference>
<dbReference type="InterPro" id="IPR059101">
    <property type="entry name" value="NFACT-R_2"/>
</dbReference>
<feature type="domain" description="NFACT protein RNA binding" evidence="1">
    <location>
        <begin position="241"/>
        <end position="320"/>
    </location>
</feature>
<dbReference type="Proteomes" id="UP000885672">
    <property type="component" value="Unassembled WGS sequence"/>
</dbReference>
<organism evidence="2">
    <name type="scientific">candidate division WOR-3 bacterium</name>
    <dbReference type="NCBI Taxonomy" id="2052148"/>
    <lineage>
        <taxon>Bacteria</taxon>
        <taxon>Bacteria division WOR-3</taxon>
    </lineage>
</organism>
<evidence type="ECO:0000259" key="1">
    <source>
        <dbReference type="Pfam" id="PF18297"/>
    </source>
</evidence>
<dbReference type="Gene3D" id="3.40.50.620">
    <property type="entry name" value="HUPs"/>
    <property type="match status" value="1"/>
</dbReference>
<gene>
    <name evidence="2" type="ORF">ENN51_09030</name>
</gene>
<name>A0A7V0T7M7_UNCW3</name>
<sequence>MISPMTSPASMTENRPVSCVALMSGGLDSALAVRLMQDQGIRVTGVNFTGGYCPPPTDGPSAAEVVSQALGIELVRLPIDESFIELVKAPRYGHGRNLNPCIDCHILMVRRAWDWGRARGAQFVITGEVLGQRPMSQRKPGLELVAKRSGAEGYLLRPLSARLLAPTVPEEEGLVDRARLLDIQGRSRKRQFALAAGFGIQGFANPAGGCLLTDAGFAARLREALARGEDSVATVELLRFGRHFRLPSGARLVVGRNEQENNALLRHLPPGAAVVDASALPGPVGLLVPDREEDRALAAGICARYSDRRDELSVSVTIGGGELRVRPASPDETTRLIVG</sequence>
<dbReference type="SUPFAM" id="SSF52402">
    <property type="entry name" value="Adenine nucleotide alpha hydrolases-like"/>
    <property type="match status" value="1"/>
</dbReference>
<dbReference type="EMBL" id="DSBX01000347">
    <property type="protein sequence ID" value="HDR00409.1"/>
    <property type="molecule type" value="Genomic_DNA"/>
</dbReference>
<dbReference type="PANTHER" id="PTHR11933:SF6">
    <property type="entry name" value="THIL AANH DOMAIN-CONTAINING PROTEIN"/>
    <property type="match status" value="1"/>
</dbReference>
<dbReference type="PANTHER" id="PTHR11933">
    <property type="entry name" value="TRNA 5-METHYLAMINOMETHYL-2-THIOURIDYLATE -METHYLTRANSFERASE"/>
    <property type="match status" value="1"/>
</dbReference>
<evidence type="ECO:0000313" key="2">
    <source>
        <dbReference type="EMBL" id="HDR00409.1"/>
    </source>
</evidence>
<dbReference type="Pfam" id="PF03054">
    <property type="entry name" value="tRNA_Me_trans"/>
    <property type="match status" value="1"/>
</dbReference>
<reference evidence="2" key="1">
    <citation type="journal article" date="2020" name="mSystems">
        <title>Genome- and Community-Level Interaction Insights into Carbon Utilization and Element Cycling Functions of Hydrothermarchaeota in Hydrothermal Sediment.</title>
        <authorList>
            <person name="Zhou Z."/>
            <person name="Liu Y."/>
            <person name="Xu W."/>
            <person name="Pan J."/>
            <person name="Luo Z.H."/>
            <person name="Li M."/>
        </authorList>
    </citation>
    <scope>NUCLEOTIDE SEQUENCE [LARGE SCALE GENOMIC DNA]</scope>
    <source>
        <strain evidence="2">SpSt-1182</strain>
    </source>
</reference>
<comment type="caution">
    <text evidence="2">The sequence shown here is derived from an EMBL/GenBank/DDBJ whole genome shotgun (WGS) entry which is preliminary data.</text>
</comment>